<feature type="coiled-coil region" evidence="16">
    <location>
        <begin position="702"/>
        <end position="729"/>
    </location>
</feature>
<dbReference type="Pfam" id="PF02272">
    <property type="entry name" value="DHHA1"/>
    <property type="match status" value="1"/>
</dbReference>
<keyword evidence="5 15" id="KW-0436">Ligase</keyword>
<dbReference type="Gene3D" id="2.40.30.130">
    <property type="match status" value="1"/>
</dbReference>
<feature type="domain" description="Alanyl-transfer RNA synthetases family profile" evidence="17">
    <location>
        <begin position="4"/>
        <end position="707"/>
    </location>
</feature>
<evidence type="ECO:0000256" key="5">
    <source>
        <dbReference type="ARBA" id="ARBA00022598"/>
    </source>
</evidence>
<comment type="catalytic activity">
    <reaction evidence="14 15">
        <text>tRNA(Ala) + L-alanine + ATP = L-alanyl-tRNA(Ala) + AMP + diphosphate</text>
        <dbReference type="Rhea" id="RHEA:12540"/>
        <dbReference type="Rhea" id="RHEA-COMP:9657"/>
        <dbReference type="Rhea" id="RHEA-COMP:9923"/>
        <dbReference type="ChEBI" id="CHEBI:30616"/>
        <dbReference type="ChEBI" id="CHEBI:33019"/>
        <dbReference type="ChEBI" id="CHEBI:57972"/>
        <dbReference type="ChEBI" id="CHEBI:78442"/>
        <dbReference type="ChEBI" id="CHEBI:78497"/>
        <dbReference type="ChEBI" id="CHEBI:456215"/>
        <dbReference type="EC" id="6.1.1.7"/>
    </reaction>
</comment>
<dbReference type="GO" id="GO:0008270">
    <property type="term" value="F:zinc ion binding"/>
    <property type="evidence" value="ECO:0007669"/>
    <property type="project" value="UniProtKB-UniRule"/>
</dbReference>
<gene>
    <name evidence="15" type="primary">alaS</name>
    <name evidence="18" type="ORF">CH371_06675</name>
</gene>
<keyword evidence="16" id="KW-0175">Coiled coil</keyword>
<feature type="binding site" evidence="15">
    <location>
        <position position="562"/>
    </location>
    <ligand>
        <name>Zn(2+)</name>
        <dbReference type="ChEBI" id="CHEBI:29105"/>
    </ligand>
</feature>
<evidence type="ECO:0000256" key="8">
    <source>
        <dbReference type="ARBA" id="ARBA00022833"/>
    </source>
</evidence>
<evidence type="ECO:0000256" key="6">
    <source>
        <dbReference type="ARBA" id="ARBA00022723"/>
    </source>
</evidence>
<dbReference type="Pfam" id="PF01411">
    <property type="entry name" value="tRNA-synt_2c"/>
    <property type="match status" value="1"/>
</dbReference>
<evidence type="ECO:0000256" key="11">
    <source>
        <dbReference type="ARBA" id="ARBA00022917"/>
    </source>
</evidence>
<keyword evidence="7 15" id="KW-0547">Nucleotide-binding</keyword>
<accession>A0A2M9ZGW7</accession>
<evidence type="ECO:0000256" key="13">
    <source>
        <dbReference type="ARBA" id="ARBA00024779"/>
    </source>
</evidence>
<dbReference type="InterPro" id="IPR002318">
    <property type="entry name" value="Ala-tRNA-lgiase_IIc"/>
</dbReference>
<dbReference type="InterPro" id="IPR050058">
    <property type="entry name" value="Ala-tRNA_ligase"/>
</dbReference>
<evidence type="ECO:0000256" key="7">
    <source>
        <dbReference type="ARBA" id="ARBA00022741"/>
    </source>
</evidence>
<evidence type="ECO:0000256" key="12">
    <source>
        <dbReference type="ARBA" id="ARBA00023146"/>
    </source>
</evidence>
<dbReference type="EC" id="6.1.1.7" evidence="15"/>
<dbReference type="PANTHER" id="PTHR11777:SF9">
    <property type="entry name" value="ALANINE--TRNA LIGASE, CYTOPLASMIC"/>
    <property type="match status" value="1"/>
</dbReference>
<dbReference type="AlphaFoldDB" id="A0A2M9ZGW7"/>
<dbReference type="NCBIfam" id="TIGR00344">
    <property type="entry name" value="alaS"/>
    <property type="match status" value="1"/>
</dbReference>
<dbReference type="FunFam" id="3.30.54.20:FF:000001">
    <property type="entry name" value="Alanine--tRNA ligase"/>
    <property type="match status" value="1"/>
</dbReference>
<dbReference type="EMBL" id="NPDT01000001">
    <property type="protein sequence ID" value="PJZ67680.1"/>
    <property type="molecule type" value="Genomic_DNA"/>
</dbReference>
<dbReference type="InterPro" id="IPR009000">
    <property type="entry name" value="Transl_B-barrel_sf"/>
</dbReference>
<evidence type="ECO:0000256" key="16">
    <source>
        <dbReference type="SAM" id="Coils"/>
    </source>
</evidence>
<dbReference type="InterPro" id="IPR003156">
    <property type="entry name" value="DHHA1_dom"/>
</dbReference>
<name>A0A2M9ZGW7_9LEPT</name>
<dbReference type="InterPro" id="IPR018165">
    <property type="entry name" value="Ala-tRNA-synth_IIc_core"/>
</dbReference>
<dbReference type="PROSITE" id="PS50860">
    <property type="entry name" value="AA_TRNA_LIGASE_II_ALA"/>
    <property type="match status" value="1"/>
</dbReference>
<evidence type="ECO:0000256" key="10">
    <source>
        <dbReference type="ARBA" id="ARBA00022884"/>
    </source>
</evidence>
<dbReference type="Gene3D" id="3.30.930.10">
    <property type="entry name" value="Bira Bifunctional Protein, Domain 2"/>
    <property type="match status" value="1"/>
</dbReference>
<evidence type="ECO:0000313" key="19">
    <source>
        <dbReference type="Proteomes" id="UP000231912"/>
    </source>
</evidence>
<evidence type="ECO:0000256" key="2">
    <source>
        <dbReference type="ARBA" id="ARBA00008226"/>
    </source>
</evidence>
<dbReference type="Gene3D" id="3.30.54.20">
    <property type="match status" value="1"/>
</dbReference>
<dbReference type="InterPro" id="IPR018162">
    <property type="entry name" value="Ala-tRNA-ligase_IIc_anticod-bd"/>
</dbReference>
<dbReference type="InterPro" id="IPR012947">
    <property type="entry name" value="tRNA_SAD"/>
</dbReference>
<dbReference type="Pfam" id="PF07973">
    <property type="entry name" value="tRNA_SAD"/>
    <property type="match status" value="1"/>
</dbReference>
<dbReference type="InterPro" id="IPR018164">
    <property type="entry name" value="Ala-tRNA-synth_IIc_N"/>
</dbReference>
<evidence type="ECO:0000256" key="14">
    <source>
        <dbReference type="ARBA" id="ARBA00048300"/>
    </source>
</evidence>
<feature type="binding site" evidence="15">
    <location>
        <position position="566"/>
    </location>
    <ligand>
        <name>Zn(2+)</name>
        <dbReference type="ChEBI" id="CHEBI:29105"/>
    </ligand>
</feature>
<dbReference type="GO" id="GO:0005524">
    <property type="term" value="F:ATP binding"/>
    <property type="evidence" value="ECO:0007669"/>
    <property type="project" value="UniProtKB-UniRule"/>
</dbReference>
<keyword evidence="12 15" id="KW-0030">Aminoacyl-tRNA synthetase</keyword>
<dbReference type="Proteomes" id="UP000231912">
    <property type="component" value="Unassembled WGS sequence"/>
</dbReference>
<dbReference type="Gene3D" id="3.10.310.40">
    <property type="match status" value="1"/>
</dbReference>
<dbReference type="GO" id="GO:0004813">
    <property type="term" value="F:alanine-tRNA ligase activity"/>
    <property type="evidence" value="ECO:0007669"/>
    <property type="project" value="UniProtKB-UniRule"/>
</dbReference>
<dbReference type="SUPFAM" id="SSF50447">
    <property type="entry name" value="Translation proteins"/>
    <property type="match status" value="1"/>
</dbReference>
<keyword evidence="9 15" id="KW-0067">ATP-binding</keyword>
<dbReference type="FunFam" id="3.30.980.10:FF:000004">
    <property type="entry name" value="Alanine--tRNA ligase, cytoplasmic"/>
    <property type="match status" value="1"/>
</dbReference>
<dbReference type="SMART" id="SM00863">
    <property type="entry name" value="tRNA_SAD"/>
    <property type="match status" value="1"/>
</dbReference>
<comment type="caution">
    <text evidence="18">The sequence shown here is derived from an EMBL/GenBank/DDBJ whole genome shotgun (WGS) entry which is preliminary data.</text>
</comment>
<dbReference type="RefSeq" id="WP_100758118.1">
    <property type="nucleotide sequence ID" value="NZ_NPDT01000001.1"/>
</dbReference>
<keyword evidence="4 15" id="KW-0820">tRNA-binding</keyword>
<evidence type="ECO:0000256" key="15">
    <source>
        <dbReference type="HAMAP-Rule" id="MF_00036"/>
    </source>
</evidence>
<dbReference type="FunFam" id="3.10.310.40:FF:000001">
    <property type="entry name" value="Alanine--tRNA ligase"/>
    <property type="match status" value="1"/>
</dbReference>
<comment type="domain">
    <text evidence="15">Consists of three domains; the N-terminal catalytic domain, the editing domain and the C-terminal C-Ala domain. The editing domain removes incorrectly charged amino acids, while the C-Ala domain, along with tRNA(Ala), serves as a bridge to cooperatively bring together the editing and aminoacylation centers thus stimulating deacylation of misacylated tRNAs.</text>
</comment>
<proteinExistence type="inferred from homology"/>
<evidence type="ECO:0000256" key="4">
    <source>
        <dbReference type="ARBA" id="ARBA00022555"/>
    </source>
</evidence>
<dbReference type="HAMAP" id="MF_00036_B">
    <property type="entry name" value="Ala_tRNA_synth_B"/>
    <property type="match status" value="1"/>
</dbReference>
<comment type="cofactor">
    <cofactor evidence="15">
        <name>Zn(2+)</name>
        <dbReference type="ChEBI" id="CHEBI:29105"/>
    </cofactor>
    <text evidence="15">Binds 1 zinc ion per subunit.</text>
</comment>
<dbReference type="GO" id="GO:0000049">
    <property type="term" value="F:tRNA binding"/>
    <property type="evidence" value="ECO:0007669"/>
    <property type="project" value="UniProtKB-KW"/>
</dbReference>
<evidence type="ECO:0000259" key="17">
    <source>
        <dbReference type="PROSITE" id="PS50860"/>
    </source>
</evidence>
<evidence type="ECO:0000256" key="1">
    <source>
        <dbReference type="ARBA" id="ARBA00004496"/>
    </source>
</evidence>
<dbReference type="CDD" id="cd00673">
    <property type="entry name" value="AlaRS_core"/>
    <property type="match status" value="1"/>
</dbReference>
<dbReference type="InterPro" id="IPR018163">
    <property type="entry name" value="Thr/Ala-tRNA-synth_IIc_edit"/>
</dbReference>
<evidence type="ECO:0000313" key="18">
    <source>
        <dbReference type="EMBL" id="PJZ67680.1"/>
    </source>
</evidence>
<dbReference type="InterPro" id="IPR045864">
    <property type="entry name" value="aa-tRNA-synth_II/BPL/LPL"/>
</dbReference>
<keyword evidence="3 15" id="KW-0963">Cytoplasm</keyword>
<keyword evidence="6 15" id="KW-0479">Metal-binding</keyword>
<dbReference type="GO" id="GO:0005829">
    <property type="term" value="C:cytosol"/>
    <property type="evidence" value="ECO:0007669"/>
    <property type="project" value="TreeGrafter"/>
</dbReference>
<dbReference type="SUPFAM" id="SSF55186">
    <property type="entry name" value="ThrRS/AlaRS common domain"/>
    <property type="match status" value="1"/>
</dbReference>
<dbReference type="GO" id="GO:0002161">
    <property type="term" value="F:aminoacyl-tRNA deacylase activity"/>
    <property type="evidence" value="ECO:0007669"/>
    <property type="project" value="TreeGrafter"/>
</dbReference>
<dbReference type="PRINTS" id="PR00980">
    <property type="entry name" value="TRNASYNTHALA"/>
</dbReference>
<organism evidence="18 19">
    <name type="scientific">Leptospira wolffii</name>
    <dbReference type="NCBI Taxonomy" id="409998"/>
    <lineage>
        <taxon>Bacteria</taxon>
        <taxon>Pseudomonadati</taxon>
        <taxon>Spirochaetota</taxon>
        <taxon>Spirochaetia</taxon>
        <taxon>Leptospirales</taxon>
        <taxon>Leptospiraceae</taxon>
        <taxon>Leptospira</taxon>
    </lineage>
</organism>
<dbReference type="FunFam" id="2.40.30.130:FF:000001">
    <property type="entry name" value="Alanine--tRNA ligase"/>
    <property type="match status" value="1"/>
</dbReference>
<dbReference type="InterPro" id="IPR023033">
    <property type="entry name" value="Ala_tRNA_ligase_euk/bac"/>
</dbReference>
<keyword evidence="10 15" id="KW-0694">RNA-binding</keyword>
<comment type="function">
    <text evidence="13 15">Catalyzes the attachment of alanine to tRNA(Ala) in a two-step reaction: alanine is first activated by ATP to form Ala-AMP and then transferred to the acceptor end of tRNA(Ala). Also edits incorrectly charged Ser-tRNA(Ala) and Gly-tRNA(Ala) via its editing domain.</text>
</comment>
<dbReference type="SUPFAM" id="SSF101353">
    <property type="entry name" value="Putative anticodon-binding domain of alanyl-tRNA synthetase (AlaRS)"/>
    <property type="match status" value="1"/>
</dbReference>
<dbReference type="PANTHER" id="PTHR11777">
    <property type="entry name" value="ALANYL-TRNA SYNTHETASE"/>
    <property type="match status" value="1"/>
</dbReference>
<dbReference type="GO" id="GO:0006419">
    <property type="term" value="P:alanyl-tRNA aminoacylation"/>
    <property type="evidence" value="ECO:0007669"/>
    <property type="project" value="UniProtKB-UniRule"/>
</dbReference>
<reference evidence="18 19" key="1">
    <citation type="submission" date="2017-07" db="EMBL/GenBank/DDBJ databases">
        <title>Leptospira spp. isolated from tropical soils.</title>
        <authorList>
            <person name="Thibeaux R."/>
            <person name="Iraola G."/>
            <person name="Ferres I."/>
            <person name="Bierque E."/>
            <person name="Girault D."/>
            <person name="Soupe-Gilbert M.-E."/>
            <person name="Picardeau M."/>
            <person name="Goarant C."/>
        </authorList>
    </citation>
    <scope>NUCLEOTIDE SEQUENCE [LARGE SCALE GENOMIC DNA]</scope>
    <source>
        <strain evidence="18 19">FH2-C-A2</strain>
    </source>
</reference>
<keyword evidence="11 15" id="KW-0648">Protein biosynthesis</keyword>
<feature type="binding site" evidence="15">
    <location>
        <position position="664"/>
    </location>
    <ligand>
        <name>Zn(2+)</name>
        <dbReference type="ChEBI" id="CHEBI:29105"/>
    </ligand>
</feature>
<dbReference type="FunFam" id="3.30.930.10:FF:000004">
    <property type="entry name" value="Alanine--tRNA ligase"/>
    <property type="match status" value="1"/>
</dbReference>
<keyword evidence="8 15" id="KW-0862">Zinc</keyword>
<comment type="subcellular location">
    <subcellularLocation>
        <location evidence="1 15">Cytoplasm</location>
    </subcellularLocation>
</comment>
<feature type="binding site" evidence="15">
    <location>
        <position position="668"/>
    </location>
    <ligand>
        <name>Zn(2+)</name>
        <dbReference type="ChEBI" id="CHEBI:29105"/>
    </ligand>
</feature>
<protein>
    <recommendedName>
        <fullName evidence="15">Alanine--tRNA ligase</fullName>
        <ecNumber evidence="15">6.1.1.7</ecNumber>
    </recommendedName>
    <alternativeName>
        <fullName evidence="15">Alanyl-tRNA synthetase</fullName>
        <shortName evidence="15">AlaRS</shortName>
    </alternativeName>
</protein>
<dbReference type="Gene3D" id="3.30.980.10">
    <property type="entry name" value="Threonyl-trna Synthetase, Chain A, domain 2"/>
    <property type="match status" value="1"/>
</dbReference>
<sequence>MNFKRVSEIRNIFLDYFKEKGHTIVPSSSLLPAGDPTLLFTTAGMVQFKPLFTGAVALPYTRATSAQKCLRTTDLENVGKTERHCTFFEMLGNFSFGDYFKEEAIEFALDCSVNRLGFPKEKIWITVFENDDEAEKIWLSKGIPKERITRLGKKDNFWGPAGDSGACGPCSELYLDRGPEKGFPDCGVKYECRPGCDCDRFLEFWNIVFNQFNQDTEGNLHPLKQTGIDTGSGLERVALLLQGVDSVYDTDELRNIISEVEKVSGKTYGESNKVPFRVITDHIRSVLFSVSDGIYPDRTGRGYVIRRLIRRAVLFARKLDLREPFLYKLVKPVASIYKDRYPELEKHIAAVERTLLAEEELFLKTLEIGLDKIEALVSKTKSEGSSIFSGKDSFLLYGTYGFPAEMTEEIVAEHGLSFDRKSFEEELEKDRQSSRETWKANKVSLFTGIKTDKTEFLGYGALNAESEILFVFSDNKQTNSLKEGESGVLVFKSSPFYPEGGGQVGDTGFIRKGNSVFKVLDTQKENDIILHIGTVLSGSFSVGEIAKLEVEKERREKLKSHHSGTHLLNGALRNLLGSHVLQKGSIVSPEYLRFDFSHPSALSPQEIRNIESWVNDSIVRHIPVETKILPIEEAKKTGAVAAFDEKYGDSVRVLQMGDRSLEFCGGTHVGNTGDIEYFFIKKESSPGAGNRRIEAVAGPVVVETFQTRFAELTEAVQNLNLKIKDELGEEGATLSVKTQIPGPDDVRSLFETKGADAVGIFRDLTESLALELEEAQGKFLKEKKNRESRDFENNPEVIGLVLSQAKLVGNVKIVSAIFESKDAKALKGLSDNLKVREKEIVAVLASKNSEDASIVVTCSPSIAGKKVHCGELVKAACELLGGKGGGKPDMAQGGGKEVSRIQEAVDLAVQKAYAGLNGGIA</sequence>
<evidence type="ECO:0000256" key="9">
    <source>
        <dbReference type="ARBA" id="ARBA00022840"/>
    </source>
</evidence>
<evidence type="ECO:0000256" key="3">
    <source>
        <dbReference type="ARBA" id="ARBA00022490"/>
    </source>
</evidence>
<dbReference type="SUPFAM" id="SSF55681">
    <property type="entry name" value="Class II aaRS and biotin synthetases"/>
    <property type="match status" value="1"/>
</dbReference>
<comment type="similarity">
    <text evidence="2 15">Belongs to the class-II aminoacyl-tRNA synthetase family.</text>
</comment>